<dbReference type="AlphaFoldDB" id="A0AAP0GE00"/>
<feature type="compositionally biased region" description="Basic and acidic residues" evidence="1">
    <location>
        <begin position="23"/>
        <end position="34"/>
    </location>
</feature>
<evidence type="ECO:0000313" key="5">
    <source>
        <dbReference type="Proteomes" id="UP001418222"/>
    </source>
</evidence>
<dbReference type="PANTHER" id="PTHR11731:SF193">
    <property type="entry name" value="DIPEPTIDYL PEPTIDASE 9"/>
    <property type="match status" value="1"/>
</dbReference>
<evidence type="ECO:0000259" key="3">
    <source>
        <dbReference type="Pfam" id="PF00930"/>
    </source>
</evidence>
<reference evidence="4 5" key="1">
    <citation type="journal article" date="2022" name="Nat. Plants">
        <title>Genomes of leafy and leafless Platanthera orchids illuminate the evolution of mycoheterotrophy.</title>
        <authorList>
            <person name="Li M.H."/>
            <person name="Liu K.W."/>
            <person name="Li Z."/>
            <person name="Lu H.C."/>
            <person name="Ye Q.L."/>
            <person name="Zhang D."/>
            <person name="Wang J.Y."/>
            <person name="Li Y.F."/>
            <person name="Zhong Z.M."/>
            <person name="Liu X."/>
            <person name="Yu X."/>
            <person name="Liu D.K."/>
            <person name="Tu X.D."/>
            <person name="Liu B."/>
            <person name="Hao Y."/>
            <person name="Liao X.Y."/>
            <person name="Jiang Y.T."/>
            <person name="Sun W.H."/>
            <person name="Chen J."/>
            <person name="Chen Y.Q."/>
            <person name="Ai Y."/>
            <person name="Zhai J.W."/>
            <person name="Wu S.S."/>
            <person name="Zhou Z."/>
            <person name="Hsiao Y.Y."/>
            <person name="Wu W.L."/>
            <person name="Chen Y.Y."/>
            <person name="Lin Y.F."/>
            <person name="Hsu J.L."/>
            <person name="Li C.Y."/>
            <person name="Wang Z.W."/>
            <person name="Zhao X."/>
            <person name="Zhong W.Y."/>
            <person name="Ma X.K."/>
            <person name="Ma L."/>
            <person name="Huang J."/>
            <person name="Chen G.Z."/>
            <person name="Huang M.Z."/>
            <person name="Huang L."/>
            <person name="Peng D.H."/>
            <person name="Luo Y.B."/>
            <person name="Zou S.Q."/>
            <person name="Chen S.P."/>
            <person name="Lan S."/>
            <person name="Tsai W.C."/>
            <person name="Van de Peer Y."/>
            <person name="Liu Z.J."/>
        </authorList>
    </citation>
    <scope>NUCLEOTIDE SEQUENCE [LARGE SCALE GENOMIC DNA]</scope>
    <source>
        <strain evidence="4">Lor287</strain>
    </source>
</reference>
<dbReference type="Gene3D" id="2.140.10.30">
    <property type="entry name" value="Dipeptidylpeptidase IV, N-terminal domain"/>
    <property type="match status" value="1"/>
</dbReference>
<dbReference type="GO" id="GO:0008236">
    <property type="term" value="F:serine-type peptidase activity"/>
    <property type="evidence" value="ECO:0007669"/>
    <property type="project" value="InterPro"/>
</dbReference>
<dbReference type="Pfam" id="PF00930">
    <property type="entry name" value="DPPIV_N"/>
    <property type="match status" value="1"/>
</dbReference>
<dbReference type="SUPFAM" id="SSF53474">
    <property type="entry name" value="alpha/beta-Hydrolases"/>
    <property type="match status" value="1"/>
</dbReference>
<organism evidence="4 5">
    <name type="scientific">Platanthera zijinensis</name>
    <dbReference type="NCBI Taxonomy" id="2320716"/>
    <lineage>
        <taxon>Eukaryota</taxon>
        <taxon>Viridiplantae</taxon>
        <taxon>Streptophyta</taxon>
        <taxon>Embryophyta</taxon>
        <taxon>Tracheophyta</taxon>
        <taxon>Spermatophyta</taxon>
        <taxon>Magnoliopsida</taxon>
        <taxon>Liliopsida</taxon>
        <taxon>Asparagales</taxon>
        <taxon>Orchidaceae</taxon>
        <taxon>Orchidoideae</taxon>
        <taxon>Orchideae</taxon>
        <taxon>Orchidinae</taxon>
        <taxon>Platanthera</taxon>
    </lineage>
</organism>
<dbReference type="InterPro" id="IPR050278">
    <property type="entry name" value="Serine_Prot_S9B/DPPIV"/>
</dbReference>
<evidence type="ECO:0000313" key="4">
    <source>
        <dbReference type="EMBL" id="KAK8954115.1"/>
    </source>
</evidence>
<sequence>MQARPANQESNPKSKRSAVGEQPAKENRKVEKQRRLNLPQGAEAAEMPATGTNEDSLHFTVEEIVQHPLPGYVVPSSISFSPDDRLISYLLCSDSTLYRKIFAFDLASSRHELVFCPPDGGGLDENNLSTEEKLRRERSRERGLGVTRYEWRSSAHRISEKSSIMVPLPSGVYFQSISGSEPELKLRSSPESPVIDPRLSPDGSTVAYVRDDELFVLDLGGGEPKRLTFGAKENGKTHGLAEYIAQEEMDRKAGFWWSPDSRYIAFAEVDSSKIPSFRIMHQGKNFVGADAQEDHPYPFAGASNVKVRLGVVSICGEKLVWMDLVCGGSDQVDRVNDDEYLARVNWMPDNSLMVQVLNRYHTKLKILNFDIGTGKKEVVLVEEHEIWITLHDCFSPLEKGVKKFPGGFIWASDKTGFRHLYLHEKSGSCLGPITQGDWMVEQIVGVNETSGLVYFTGTVDGPLESNLYCTSLFPDWKIPVNSPRRLTRGRGKHAVVVDHQMQMFVDVHDSLNVPPRVLLCSLQDGSLIMPLYEQPLVIPRCKRLQLATPEIIQISANDGTVLYGALYEPDPKKFGPPPYKTLISVYGGPTFQFVCDSWVTTVDMRAQYLRSKGILVWKVDNRGTARRGLKFESFLKHNIGRLDAEDQLTGAEWLVKHGLAKPGHIGLYGWSYGGFLSALSLARFPDIFSCAVAGAPVTSWDGYDTFYTEKYMGLPSENKEGYEYGSIMHHVSKLQGKLLLIHGMVDENVHFRHTARLINALTEAGKSYELLLFPDERHMPRRFRDRVYMEERIWEFIDRNL</sequence>
<dbReference type="GO" id="GO:0008239">
    <property type="term" value="F:dipeptidyl-peptidase activity"/>
    <property type="evidence" value="ECO:0007669"/>
    <property type="project" value="TreeGrafter"/>
</dbReference>
<protein>
    <submittedName>
        <fullName evidence="4">Uncharacterized protein</fullName>
    </submittedName>
</protein>
<dbReference type="InterPro" id="IPR002469">
    <property type="entry name" value="Peptidase_S9B_N"/>
</dbReference>
<dbReference type="PANTHER" id="PTHR11731">
    <property type="entry name" value="PROTEASE FAMILY S9B,C DIPEPTIDYL-PEPTIDASE IV-RELATED"/>
    <property type="match status" value="1"/>
</dbReference>
<dbReference type="Gene3D" id="3.40.50.1820">
    <property type="entry name" value="alpha/beta hydrolase"/>
    <property type="match status" value="1"/>
</dbReference>
<dbReference type="SUPFAM" id="SSF82171">
    <property type="entry name" value="DPP6 N-terminal domain-like"/>
    <property type="match status" value="1"/>
</dbReference>
<dbReference type="GO" id="GO:0006508">
    <property type="term" value="P:proteolysis"/>
    <property type="evidence" value="ECO:0007669"/>
    <property type="project" value="InterPro"/>
</dbReference>
<keyword evidence="5" id="KW-1185">Reference proteome</keyword>
<dbReference type="InterPro" id="IPR001375">
    <property type="entry name" value="Peptidase_S9_cat"/>
</dbReference>
<feature type="domain" description="Dipeptidylpeptidase IV N-terminal" evidence="3">
    <location>
        <begin position="188"/>
        <end position="515"/>
    </location>
</feature>
<gene>
    <name evidence="4" type="ORF">KSP39_PZI001759</name>
</gene>
<evidence type="ECO:0000256" key="1">
    <source>
        <dbReference type="SAM" id="MobiDB-lite"/>
    </source>
</evidence>
<feature type="region of interest" description="Disordered" evidence="1">
    <location>
        <begin position="1"/>
        <end position="51"/>
    </location>
</feature>
<proteinExistence type="predicted"/>
<dbReference type="Pfam" id="PF00326">
    <property type="entry name" value="Peptidase_S9"/>
    <property type="match status" value="1"/>
</dbReference>
<name>A0AAP0GE00_9ASPA</name>
<feature type="compositionally biased region" description="Polar residues" evidence="1">
    <location>
        <begin position="1"/>
        <end position="11"/>
    </location>
</feature>
<dbReference type="Proteomes" id="UP001418222">
    <property type="component" value="Unassembled WGS sequence"/>
</dbReference>
<evidence type="ECO:0000259" key="2">
    <source>
        <dbReference type="Pfam" id="PF00326"/>
    </source>
</evidence>
<feature type="domain" description="Peptidase S9 prolyl oligopeptidase catalytic" evidence="2">
    <location>
        <begin position="602"/>
        <end position="801"/>
    </location>
</feature>
<accession>A0AAP0GE00</accession>
<comment type="caution">
    <text evidence="4">The sequence shown here is derived from an EMBL/GenBank/DDBJ whole genome shotgun (WGS) entry which is preliminary data.</text>
</comment>
<dbReference type="EMBL" id="JBBWWQ010000002">
    <property type="protein sequence ID" value="KAK8954115.1"/>
    <property type="molecule type" value="Genomic_DNA"/>
</dbReference>
<dbReference type="InterPro" id="IPR029058">
    <property type="entry name" value="AB_hydrolase_fold"/>
</dbReference>